<evidence type="ECO:0000256" key="1">
    <source>
        <dbReference type="ARBA" id="ARBA00006914"/>
    </source>
</evidence>
<evidence type="ECO:0000313" key="8">
    <source>
        <dbReference type="EnsemblMetazoa" id="CLYHEMP012934.2"/>
    </source>
</evidence>
<feature type="compositionally biased region" description="Basic and acidic residues" evidence="6">
    <location>
        <begin position="120"/>
        <end position="135"/>
    </location>
</feature>
<dbReference type="FunFam" id="3.40.50.300:FF:000061">
    <property type="entry name" value="ATPase family, AAA domain-containing 2"/>
    <property type="match status" value="1"/>
</dbReference>
<dbReference type="Pfam" id="PF00439">
    <property type="entry name" value="Bromodomain"/>
    <property type="match status" value="1"/>
</dbReference>
<feature type="compositionally biased region" description="Basic and acidic residues" evidence="6">
    <location>
        <begin position="8"/>
        <end position="18"/>
    </location>
</feature>
<dbReference type="GO" id="GO:0006337">
    <property type="term" value="P:nucleosome disassembly"/>
    <property type="evidence" value="ECO:0007669"/>
    <property type="project" value="TreeGrafter"/>
</dbReference>
<dbReference type="Proteomes" id="UP000594262">
    <property type="component" value="Unplaced"/>
</dbReference>
<dbReference type="PROSITE" id="PS50014">
    <property type="entry name" value="BROMODOMAIN_2"/>
    <property type="match status" value="1"/>
</dbReference>
<dbReference type="GO" id="GO:0042393">
    <property type="term" value="F:histone binding"/>
    <property type="evidence" value="ECO:0007669"/>
    <property type="project" value="TreeGrafter"/>
</dbReference>
<dbReference type="SUPFAM" id="SSF47370">
    <property type="entry name" value="Bromodomain"/>
    <property type="match status" value="1"/>
</dbReference>
<dbReference type="GO" id="GO:0016887">
    <property type="term" value="F:ATP hydrolysis activity"/>
    <property type="evidence" value="ECO:0007669"/>
    <property type="project" value="InterPro"/>
</dbReference>
<dbReference type="GeneID" id="136822129"/>
<dbReference type="InterPro" id="IPR027417">
    <property type="entry name" value="P-loop_NTPase"/>
</dbReference>
<feature type="compositionally biased region" description="Acidic residues" evidence="6">
    <location>
        <begin position="25"/>
        <end position="37"/>
    </location>
</feature>
<evidence type="ECO:0000256" key="3">
    <source>
        <dbReference type="ARBA" id="ARBA00022840"/>
    </source>
</evidence>
<reference evidence="8" key="1">
    <citation type="submission" date="2021-01" db="UniProtKB">
        <authorList>
            <consortium name="EnsemblMetazoa"/>
        </authorList>
    </citation>
    <scope>IDENTIFICATION</scope>
</reference>
<keyword evidence="2" id="KW-0547">Nucleotide-binding</keyword>
<dbReference type="InterPro" id="IPR041569">
    <property type="entry name" value="AAA_lid_3"/>
</dbReference>
<proteinExistence type="inferred from homology"/>
<dbReference type="PANTHER" id="PTHR23069">
    <property type="entry name" value="AAA DOMAIN-CONTAINING"/>
    <property type="match status" value="1"/>
</dbReference>
<dbReference type="PRINTS" id="PR00503">
    <property type="entry name" value="BROMODOMAIN"/>
</dbReference>
<dbReference type="CDD" id="cd19517">
    <property type="entry name" value="RecA-like_Yta7-like"/>
    <property type="match status" value="1"/>
</dbReference>
<keyword evidence="4 5" id="KW-0103">Bromodomain</keyword>
<feature type="region of interest" description="Disordered" evidence="6">
    <location>
        <begin position="1049"/>
        <end position="1085"/>
    </location>
</feature>
<name>A0A7M5WTM8_9CNID</name>
<dbReference type="AlphaFoldDB" id="A0A7M5WTM8"/>
<dbReference type="PROSITE" id="PS00674">
    <property type="entry name" value="AAA"/>
    <property type="match status" value="1"/>
</dbReference>
<dbReference type="GO" id="GO:0006334">
    <property type="term" value="P:nucleosome assembly"/>
    <property type="evidence" value="ECO:0007669"/>
    <property type="project" value="TreeGrafter"/>
</dbReference>
<dbReference type="Gene3D" id="1.10.8.60">
    <property type="match status" value="1"/>
</dbReference>
<dbReference type="GO" id="GO:0005634">
    <property type="term" value="C:nucleus"/>
    <property type="evidence" value="ECO:0007669"/>
    <property type="project" value="TreeGrafter"/>
</dbReference>
<protein>
    <recommendedName>
        <fullName evidence="7">Bromo domain-containing protein</fullName>
    </recommendedName>
</protein>
<feature type="compositionally biased region" description="Basic residues" evidence="6">
    <location>
        <begin position="136"/>
        <end position="151"/>
    </location>
</feature>
<evidence type="ECO:0000313" key="9">
    <source>
        <dbReference type="Proteomes" id="UP000594262"/>
    </source>
</evidence>
<feature type="compositionally biased region" description="Acidic residues" evidence="6">
    <location>
        <begin position="63"/>
        <end position="85"/>
    </location>
</feature>
<evidence type="ECO:0000256" key="4">
    <source>
        <dbReference type="ARBA" id="ARBA00023117"/>
    </source>
</evidence>
<feature type="compositionally biased region" description="Basic residues" evidence="6">
    <location>
        <begin position="260"/>
        <end position="282"/>
    </location>
</feature>
<dbReference type="InterPro" id="IPR003960">
    <property type="entry name" value="ATPase_AAA_CS"/>
</dbReference>
<dbReference type="GO" id="GO:0045815">
    <property type="term" value="P:transcription initiation-coupled chromatin remodeling"/>
    <property type="evidence" value="ECO:0007669"/>
    <property type="project" value="TreeGrafter"/>
</dbReference>
<dbReference type="InterPro" id="IPR001487">
    <property type="entry name" value="Bromodomain"/>
</dbReference>
<feature type="region of interest" description="Disordered" evidence="6">
    <location>
        <begin position="178"/>
        <end position="307"/>
    </location>
</feature>
<evidence type="ECO:0000256" key="2">
    <source>
        <dbReference type="ARBA" id="ARBA00022741"/>
    </source>
</evidence>
<feature type="compositionally biased region" description="Polar residues" evidence="6">
    <location>
        <begin position="100"/>
        <end position="111"/>
    </location>
</feature>
<keyword evidence="3" id="KW-0067">ATP-binding</keyword>
<feature type="region of interest" description="Disordered" evidence="6">
    <location>
        <begin position="663"/>
        <end position="693"/>
    </location>
</feature>
<evidence type="ECO:0000259" key="7">
    <source>
        <dbReference type="PROSITE" id="PS50014"/>
    </source>
</evidence>
<dbReference type="SMART" id="SM00297">
    <property type="entry name" value="BROMO"/>
    <property type="match status" value="1"/>
</dbReference>
<dbReference type="OrthoDB" id="5421at2759"/>
<dbReference type="InterPro" id="IPR003593">
    <property type="entry name" value="AAA+_ATPase"/>
</dbReference>
<keyword evidence="9" id="KW-1185">Reference proteome</keyword>
<dbReference type="PANTHER" id="PTHR23069:SF0">
    <property type="entry name" value="TAT-BINDING HOMOLOG 7"/>
    <property type="match status" value="1"/>
</dbReference>
<dbReference type="FunFam" id="1.10.8.60:FF:000016">
    <property type="entry name" value="ATPase family AAA domain-containing protein 2B"/>
    <property type="match status" value="1"/>
</dbReference>
<evidence type="ECO:0000256" key="6">
    <source>
        <dbReference type="SAM" id="MobiDB-lite"/>
    </source>
</evidence>
<dbReference type="SMART" id="SM00382">
    <property type="entry name" value="AAA"/>
    <property type="match status" value="1"/>
</dbReference>
<dbReference type="InterPro" id="IPR003959">
    <property type="entry name" value="ATPase_AAA_core"/>
</dbReference>
<dbReference type="GO" id="GO:0003682">
    <property type="term" value="F:chromatin binding"/>
    <property type="evidence" value="ECO:0007669"/>
    <property type="project" value="TreeGrafter"/>
</dbReference>
<comment type="similarity">
    <text evidence="1">Belongs to the AAA ATPase family.</text>
</comment>
<sequence>MVHTRHSFLKDTEEHPLENGKLSGQDEEEEEEVADEEEQRRENDINLDATGLGTENNNHETEDIKDEGEEVMEEDGQEKQEEEQESPVKKSKRKRRNSSELLQSYDTLTDTLQRRSMRTRSRDKSRYMDRYEKTRFRQRSSKIRRSGRERKKVFETFNESEIQREIERKRQQLIEDAASMYDSIKRRRIHSETQDEEDDSDEEGESGDSDEEEEEEEEEEHPAYNLRKEKQQTKRYQPPLPTSRSRRREVMFEMHSPMRQPHKMKRIPQHASSPHHKRRRRTSSTSSSSDDEAAFERRKAKSMNQARSRCLPMNFQSNDMVGVLKNRERARELGAGSSLADVEPMNIDSNTSFEDVGGLDHHIRALKEMVVFPLLYPEIFQKFSISPPRGVLFYGPPGTGKTLVARALANECTKKGQKVAFFMRKGADCLSKWVGESERQLRLLFDQAYTMRPSIIFFDEIDGIAPVRSTRQDQIHSSIVSTLLALMDGLDARGEIVVIGATNRLDSIDPALRRPGRFDREFLFGLPNRKARQKIIEINTSSWQPKLSKEFTLQLADKCVGYCGADIKALCTEAALFALRRRYPQIYKTSKKLALNTNEIKISSVDFKNALKSITPASNRSNISPGVSLPEHLKPLLSAYVEKATDIVMKIFPAGKKITEYDPEEEYDLSDSESQSIYEKPKSRHRDTSSNDQQEFFKAQQDLVEQNLTHRPRILLAGTNGNGQTAYIAPSLLYAMEHLSTHMIDLPALFGTSTRTPEEAVAQLFREARRTAPSILYLPHLESWWSSINDTTRASFMTLLYDLPSHVPVLLVSTCDSPYETLSEELQDLFSTSHNEVFPVSNPTDEQRDEFFQDIIMKQALKKPVERNKRVKRTLEELPEVETVKERELSQEEVNKLMEVEENILRELRLYLRGVTWKLLADRKYKEFSKPVDPDEVDDYFQVITTPMDLSTVMTRINAHHYNSCTHYLQDIDLITNNCLEYNPDRDQFDKQLRNRACELRDVAYQLVHNDLDPDFEKQCVEIYERRKNAKPGHYGQFAPSFLKVLPKNSTPAASKTQTTNEISNEAAKPIATMPDPSGSRFSRRVRGMNDGVLYDPSVLELVDCRRKSAVKASRTSESENKSPNKTEGELTTEAEDSQEESQEDKENRMEDHNKEVQVMETNNENVDGENSVNRVKRSLEFDKGGKSENEEATSLLQELVSNTSSCNVKDLERIYSSLCRCLNEHKNETERHLVLKELRCVLENLA</sequence>
<dbReference type="FunFam" id="3.40.50.300:FF:000734">
    <property type="entry name" value="ATPase family, AAA domain containing 2"/>
    <property type="match status" value="1"/>
</dbReference>
<feature type="compositionally biased region" description="Acidic residues" evidence="6">
    <location>
        <begin position="1131"/>
        <end position="1144"/>
    </location>
</feature>
<dbReference type="Gene3D" id="1.20.920.10">
    <property type="entry name" value="Bromodomain-like"/>
    <property type="match status" value="1"/>
</dbReference>
<dbReference type="Pfam" id="PF00004">
    <property type="entry name" value="AAA"/>
    <property type="match status" value="1"/>
</dbReference>
<dbReference type="GO" id="GO:0005524">
    <property type="term" value="F:ATP binding"/>
    <property type="evidence" value="ECO:0007669"/>
    <property type="project" value="UniProtKB-KW"/>
</dbReference>
<feature type="region of interest" description="Disordered" evidence="6">
    <location>
        <begin position="1"/>
        <end position="151"/>
    </location>
</feature>
<evidence type="ECO:0000256" key="5">
    <source>
        <dbReference type="PROSITE-ProRule" id="PRU00035"/>
    </source>
</evidence>
<feature type="compositionally biased region" description="Acidic residues" evidence="6">
    <location>
        <begin position="194"/>
        <end position="220"/>
    </location>
</feature>
<accession>A0A7M5WTM8</accession>
<feature type="compositionally biased region" description="Basic and acidic residues" evidence="6">
    <location>
        <begin position="1115"/>
        <end position="1129"/>
    </location>
</feature>
<dbReference type="Gene3D" id="3.40.50.300">
    <property type="entry name" value="P-loop containing nucleotide triphosphate hydrolases"/>
    <property type="match status" value="2"/>
</dbReference>
<organism evidence="8 9">
    <name type="scientific">Clytia hemisphaerica</name>
    <dbReference type="NCBI Taxonomy" id="252671"/>
    <lineage>
        <taxon>Eukaryota</taxon>
        <taxon>Metazoa</taxon>
        <taxon>Cnidaria</taxon>
        <taxon>Hydrozoa</taxon>
        <taxon>Hydroidolina</taxon>
        <taxon>Leptothecata</taxon>
        <taxon>Obeliida</taxon>
        <taxon>Clytiidae</taxon>
        <taxon>Clytia</taxon>
    </lineage>
</organism>
<feature type="compositionally biased region" description="Polar residues" evidence="6">
    <location>
        <begin position="1049"/>
        <end position="1064"/>
    </location>
</feature>
<feature type="domain" description="Bromo" evidence="7">
    <location>
        <begin position="928"/>
        <end position="990"/>
    </location>
</feature>
<dbReference type="InterPro" id="IPR036427">
    <property type="entry name" value="Bromodomain-like_sf"/>
</dbReference>
<feature type="region of interest" description="Disordered" evidence="6">
    <location>
        <begin position="1110"/>
        <end position="1151"/>
    </location>
</feature>
<dbReference type="Pfam" id="PF17862">
    <property type="entry name" value="AAA_lid_3"/>
    <property type="match status" value="1"/>
</dbReference>
<dbReference type="EnsemblMetazoa" id="CLYHEMT012934.2">
    <property type="protein sequence ID" value="CLYHEMP012934.2"/>
    <property type="gene ID" value="CLYHEMG012934"/>
</dbReference>
<dbReference type="SUPFAM" id="SSF52540">
    <property type="entry name" value="P-loop containing nucleoside triphosphate hydrolases"/>
    <property type="match status" value="2"/>
</dbReference>
<dbReference type="RefSeq" id="XP_066934463.1">
    <property type="nucleotide sequence ID" value="XM_067078362.1"/>
</dbReference>
<dbReference type="InterPro" id="IPR045199">
    <property type="entry name" value="ATAD2-like"/>
</dbReference>